<dbReference type="GO" id="GO:0019843">
    <property type="term" value="F:rRNA binding"/>
    <property type="evidence" value="ECO:0007669"/>
    <property type="project" value="InterPro"/>
</dbReference>
<accession>A0A182QU38</accession>
<dbReference type="GO" id="GO:0006364">
    <property type="term" value="P:rRNA processing"/>
    <property type="evidence" value="ECO:0007669"/>
    <property type="project" value="InterPro"/>
</dbReference>
<dbReference type="EnsemblMetazoa" id="AFAF016898-RA">
    <property type="protein sequence ID" value="AFAF016898-PA"/>
    <property type="gene ID" value="AFAF016898"/>
</dbReference>
<evidence type="ECO:0000256" key="5">
    <source>
        <dbReference type="ARBA" id="ARBA00022517"/>
    </source>
</evidence>
<sequence>MKQLKTNKTDAKGKDKPNLKKKLKPGKKQKTKQKQKPDAVEDSEDEGPRTRPLKEIRMSDEPGPRKPKWTNKQRVLVLCARGINHRDRHLMRDLKTLMPHHRAEPKMERWKTLSVVNEMSEMKHCNKVMLFEGRRKLDLYMWLANVGQGPSVKFLVENIHTMGEMKMTGNCLRGSRPLLSFSEEFMKHPHLLLIKELLVQIFGVPNYHPKSQPFIDRVITFTYLDNRIWYRHFQILSEDGGLTEIGPRFVMNPIKIFSGSFTGDPIWENDKYQSPAKHRQMLRKAASEKYMQKSRKKVENALTAPKNDTHKLTPYGDIFRDDVEKRAKLELKKERHQPQLAKQQEKLEERQKRMQQRIAMRKLKLAAAKRSIAKKLPTKRQLTRERELQNGTTAENGNKGGKKGGKVQKKGIKTAKGKGK</sequence>
<dbReference type="Pfam" id="PF04427">
    <property type="entry name" value="Brix"/>
    <property type="match status" value="1"/>
</dbReference>
<feature type="domain" description="Brix" evidence="8">
    <location>
        <begin position="73"/>
        <end position="262"/>
    </location>
</feature>
<keyword evidence="6" id="KW-0539">Nucleus</keyword>
<comment type="similarity">
    <text evidence="3">Belongs to the BRX1 family.</text>
</comment>
<evidence type="ECO:0000259" key="8">
    <source>
        <dbReference type="PROSITE" id="PS50833"/>
    </source>
</evidence>
<keyword evidence="10" id="KW-1185">Reference proteome</keyword>
<evidence type="ECO:0000313" key="10">
    <source>
        <dbReference type="Proteomes" id="UP000075886"/>
    </source>
</evidence>
<name>A0A182QU38_9DIPT</name>
<evidence type="ECO:0000256" key="7">
    <source>
        <dbReference type="SAM" id="MobiDB-lite"/>
    </source>
</evidence>
<reference evidence="10" key="1">
    <citation type="submission" date="2014-01" db="EMBL/GenBank/DDBJ databases">
        <title>The Genome Sequence of Anopheles farauti FAR1 (V2).</title>
        <authorList>
            <consortium name="The Broad Institute Genomics Platform"/>
            <person name="Neafsey D.E."/>
            <person name="Besansky N."/>
            <person name="Howell P."/>
            <person name="Walton C."/>
            <person name="Young S.K."/>
            <person name="Zeng Q."/>
            <person name="Gargeya S."/>
            <person name="Fitzgerald M."/>
            <person name="Haas B."/>
            <person name="Abouelleil A."/>
            <person name="Allen A.W."/>
            <person name="Alvarado L."/>
            <person name="Arachchi H.M."/>
            <person name="Berlin A.M."/>
            <person name="Chapman S.B."/>
            <person name="Gainer-Dewar J."/>
            <person name="Goldberg J."/>
            <person name="Griggs A."/>
            <person name="Gujja S."/>
            <person name="Hansen M."/>
            <person name="Howarth C."/>
            <person name="Imamovic A."/>
            <person name="Ireland A."/>
            <person name="Larimer J."/>
            <person name="McCowan C."/>
            <person name="Murphy C."/>
            <person name="Pearson M."/>
            <person name="Poon T.W."/>
            <person name="Priest M."/>
            <person name="Roberts A."/>
            <person name="Saif S."/>
            <person name="Shea T."/>
            <person name="Sisk P."/>
            <person name="Sykes S."/>
            <person name="Wortman J."/>
            <person name="Nusbaum C."/>
            <person name="Birren B."/>
        </authorList>
    </citation>
    <scope>NUCLEOTIDE SEQUENCE [LARGE SCALE GENOMIC DNA]</scope>
    <source>
        <strain evidence="10">FAR1</strain>
    </source>
</reference>
<feature type="compositionally biased region" description="Basic residues" evidence="7">
    <location>
        <begin position="19"/>
        <end position="34"/>
    </location>
</feature>
<evidence type="ECO:0000256" key="2">
    <source>
        <dbReference type="ARBA" id="ARBA00004604"/>
    </source>
</evidence>
<evidence type="ECO:0000256" key="1">
    <source>
        <dbReference type="ARBA" id="ARBA00003439"/>
    </source>
</evidence>
<dbReference type="VEuPathDB" id="VectorBase:AFAF016898"/>
<proteinExistence type="inferred from homology"/>
<dbReference type="InterPro" id="IPR026532">
    <property type="entry name" value="BRX1"/>
</dbReference>
<protein>
    <recommendedName>
        <fullName evidence="4">Ribosome biogenesis protein BRX1 homolog</fullName>
    </recommendedName>
</protein>
<dbReference type="AlphaFoldDB" id="A0A182QU38"/>
<feature type="compositionally biased region" description="Basic residues" evidence="7">
    <location>
        <begin position="400"/>
        <end position="420"/>
    </location>
</feature>
<feature type="region of interest" description="Disordered" evidence="7">
    <location>
        <begin position="369"/>
        <end position="420"/>
    </location>
</feature>
<evidence type="ECO:0000256" key="3">
    <source>
        <dbReference type="ARBA" id="ARBA00006369"/>
    </source>
</evidence>
<feature type="compositionally biased region" description="Basic and acidic residues" evidence="7">
    <location>
        <begin position="7"/>
        <end position="18"/>
    </location>
</feature>
<dbReference type="EMBL" id="AXCN02000589">
    <property type="status" value="NOT_ANNOTATED_CDS"/>
    <property type="molecule type" value="Genomic_DNA"/>
</dbReference>
<evidence type="ECO:0000256" key="4">
    <source>
        <dbReference type="ARBA" id="ARBA00020522"/>
    </source>
</evidence>
<dbReference type="InterPro" id="IPR007109">
    <property type="entry name" value="Brix"/>
</dbReference>
<dbReference type="GO" id="GO:0000027">
    <property type="term" value="P:ribosomal large subunit assembly"/>
    <property type="evidence" value="ECO:0007669"/>
    <property type="project" value="TreeGrafter"/>
</dbReference>
<dbReference type="PROSITE" id="PS50833">
    <property type="entry name" value="BRIX"/>
    <property type="match status" value="1"/>
</dbReference>
<comment type="function">
    <text evidence="1">Required for biogenesis of the 60S ribosomal subunit.</text>
</comment>
<dbReference type="GO" id="GO:0005730">
    <property type="term" value="C:nucleolus"/>
    <property type="evidence" value="ECO:0007669"/>
    <property type="project" value="UniProtKB-SubCell"/>
</dbReference>
<dbReference type="SUPFAM" id="SSF52954">
    <property type="entry name" value="Class II aaRS ABD-related"/>
    <property type="match status" value="1"/>
</dbReference>
<evidence type="ECO:0000313" key="9">
    <source>
        <dbReference type="EnsemblMetazoa" id="AFAF016898-PA"/>
    </source>
</evidence>
<dbReference type="STRING" id="69004.A0A182QU38"/>
<feature type="region of interest" description="Disordered" evidence="7">
    <location>
        <begin position="331"/>
        <end position="352"/>
    </location>
</feature>
<evidence type="ECO:0000256" key="6">
    <source>
        <dbReference type="ARBA" id="ARBA00023242"/>
    </source>
</evidence>
<feature type="compositionally biased region" description="Basic and acidic residues" evidence="7">
    <location>
        <begin position="46"/>
        <end position="64"/>
    </location>
</feature>
<dbReference type="SMART" id="SM00879">
    <property type="entry name" value="Brix"/>
    <property type="match status" value="1"/>
</dbReference>
<comment type="subcellular location">
    <subcellularLocation>
        <location evidence="2">Nucleus</location>
        <location evidence="2">Nucleolus</location>
    </subcellularLocation>
</comment>
<keyword evidence="5" id="KW-0690">Ribosome biogenesis</keyword>
<organism evidence="9 10">
    <name type="scientific">Anopheles farauti</name>
    <dbReference type="NCBI Taxonomy" id="69004"/>
    <lineage>
        <taxon>Eukaryota</taxon>
        <taxon>Metazoa</taxon>
        <taxon>Ecdysozoa</taxon>
        <taxon>Arthropoda</taxon>
        <taxon>Hexapoda</taxon>
        <taxon>Insecta</taxon>
        <taxon>Pterygota</taxon>
        <taxon>Neoptera</taxon>
        <taxon>Endopterygota</taxon>
        <taxon>Diptera</taxon>
        <taxon>Nematocera</taxon>
        <taxon>Culicoidea</taxon>
        <taxon>Culicidae</taxon>
        <taxon>Anophelinae</taxon>
        <taxon>Anopheles</taxon>
    </lineage>
</organism>
<feature type="region of interest" description="Disordered" evidence="7">
    <location>
        <begin position="1"/>
        <end position="69"/>
    </location>
</feature>
<dbReference type="Proteomes" id="UP000075886">
    <property type="component" value="Unassembled WGS sequence"/>
</dbReference>
<dbReference type="PANTHER" id="PTHR13634">
    <property type="entry name" value="RIBOSOME BIOGENESIS PROTEIN BRIX"/>
    <property type="match status" value="1"/>
</dbReference>
<reference evidence="9" key="2">
    <citation type="submission" date="2020-05" db="UniProtKB">
        <authorList>
            <consortium name="EnsemblMetazoa"/>
        </authorList>
    </citation>
    <scope>IDENTIFICATION</scope>
    <source>
        <strain evidence="9">FAR1</strain>
    </source>
</reference>
<dbReference type="PANTHER" id="PTHR13634:SF0">
    <property type="entry name" value="RIBOSOME BIOGENESIS PROTEIN BRX1 HOMOLOG"/>
    <property type="match status" value="1"/>
</dbReference>